<dbReference type="PANTHER" id="PTHR48106">
    <property type="entry name" value="QUINONE OXIDOREDUCTASE PIG3-RELATED"/>
    <property type="match status" value="1"/>
</dbReference>
<evidence type="ECO:0000313" key="5">
    <source>
        <dbReference type="EMBL" id="GAA3972931.1"/>
    </source>
</evidence>
<dbReference type="InterPro" id="IPR036291">
    <property type="entry name" value="NAD(P)-bd_dom_sf"/>
</dbReference>
<dbReference type="Proteomes" id="UP001501081">
    <property type="component" value="Unassembled WGS sequence"/>
</dbReference>
<name>A0ABP7PXA4_9SPHI</name>
<gene>
    <name evidence="5" type="ORF">GCM10022246_26590</name>
</gene>
<keyword evidence="2" id="KW-0560">Oxidoreductase</keyword>
<feature type="domain" description="Enoyl reductase (ER)" evidence="4">
    <location>
        <begin position="11"/>
        <end position="320"/>
    </location>
</feature>
<dbReference type="EMBL" id="BAABAK010000015">
    <property type="protein sequence ID" value="GAA3972931.1"/>
    <property type="molecule type" value="Genomic_DNA"/>
</dbReference>
<dbReference type="InterPro" id="IPR013154">
    <property type="entry name" value="ADH-like_N"/>
</dbReference>
<evidence type="ECO:0000256" key="3">
    <source>
        <dbReference type="SAM" id="MobiDB-lite"/>
    </source>
</evidence>
<accession>A0ABP7PXA4</accession>
<sequence>MKAVQITGQQSQQELQLMDYPDPSPSDQQVKIDVKASGVNRADLAQRKGKYPPPPGVPEDIPGLEVAGIVMECGKQVARWKKGDQVCALLAGGGYAEQVVVEEGQCLPIPKRLSFAQAASLPEAIFTVWSNVFQRGALKKGEHILIHGGSSGIGITAIQLAKAFGAKVFVTVGSMEKAKACISLGADVAVNYKTENFEDLLIHQGVDVVLDMIGGSYLQRNISIMRPEGRIVYINAMEGNTAEINIAQVMQKRLTITGSTLRAREYAFKKQLAAEIQDQVWPLLESGSFTPQVYKTFSFEEAMLAHELMESSEHIGKIVLVR</sequence>
<dbReference type="Gene3D" id="3.90.180.10">
    <property type="entry name" value="Medium-chain alcohol dehydrogenases, catalytic domain"/>
    <property type="match status" value="1"/>
</dbReference>
<evidence type="ECO:0000259" key="4">
    <source>
        <dbReference type="SMART" id="SM00829"/>
    </source>
</evidence>
<dbReference type="SMART" id="SM00829">
    <property type="entry name" value="PKS_ER"/>
    <property type="match status" value="1"/>
</dbReference>
<evidence type="ECO:0000256" key="1">
    <source>
        <dbReference type="ARBA" id="ARBA00022857"/>
    </source>
</evidence>
<comment type="caution">
    <text evidence="5">The sequence shown here is derived from an EMBL/GenBank/DDBJ whole genome shotgun (WGS) entry which is preliminary data.</text>
</comment>
<keyword evidence="1" id="KW-0521">NADP</keyword>
<feature type="compositionally biased region" description="Polar residues" evidence="3">
    <location>
        <begin position="1"/>
        <end position="15"/>
    </location>
</feature>
<evidence type="ECO:0000256" key="2">
    <source>
        <dbReference type="ARBA" id="ARBA00023002"/>
    </source>
</evidence>
<dbReference type="Gene3D" id="3.40.50.720">
    <property type="entry name" value="NAD(P)-binding Rossmann-like Domain"/>
    <property type="match status" value="1"/>
</dbReference>
<dbReference type="InterPro" id="IPR013149">
    <property type="entry name" value="ADH-like_C"/>
</dbReference>
<keyword evidence="6" id="KW-1185">Reference proteome</keyword>
<dbReference type="NCBIfam" id="TIGR02824">
    <property type="entry name" value="quinone_pig3"/>
    <property type="match status" value="1"/>
</dbReference>
<feature type="region of interest" description="Disordered" evidence="3">
    <location>
        <begin position="1"/>
        <end position="28"/>
    </location>
</feature>
<dbReference type="InterPro" id="IPR014189">
    <property type="entry name" value="Quinone_OxRdtase_PIG3"/>
</dbReference>
<dbReference type="SUPFAM" id="SSF50129">
    <property type="entry name" value="GroES-like"/>
    <property type="match status" value="1"/>
</dbReference>
<dbReference type="SUPFAM" id="SSF51735">
    <property type="entry name" value="NAD(P)-binding Rossmann-fold domains"/>
    <property type="match status" value="1"/>
</dbReference>
<proteinExistence type="predicted"/>
<organism evidence="5 6">
    <name type="scientific">Pedobacter ginsengiterrae</name>
    <dbReference type="NCBI Taxonomy" id="871696"/>
    <lineage>
        <taxon>Bacteria</taxon>
        <taxon>Pseudomonadati</taxon>
        <taxon>Bacteroidota</taxon>
        <taxon>Sphingobacteriia</taxon>
        <taxon>Sphingobacteriales</taxon>
        <taxon>Sphingobacteriaceae</taxon>
        <taxon>Pedobacter</taxon>
    </lineage>
</organism>
<dbReference type="CDD" id="cd05276">
    <property type="entry name" value="p53_inducible_oxidoreductase"/>
    <property type="match status" value="1"/>
</dbReference>
<dbReference type="InterPro" id="IPR020843">
    <property type="entry name" value="ER"/>
</dbReference>
<dbReference type="PANTHER" id="PTHR48106:SF8">
    <property type="entry name" value="OS02G0805600 PROTEIN"/>
    <property type="match status" value="1"/>
</dbReference>
<evidence type="ECO:0000313" key="6">
    <source>
        <dbReference type="Proteomes" id="UP001501081"/>
    </source>
</evidence>
<dbReference type="Pfam" id="PF08240">
    <property type="entry name" value="ADH_N"/>
    <property type="match status" value="1"/>
</dbReference>
<dbReference type="InterPro" id="IPR011032">
    <property type="entry name" value="GroES-like_sf"/>
</dbReference>
<reference evidence="6" key="1">
    <citation type="journal article" date="2019" name="Int. J. Syst. Evol. Microbiol.">
        <title>The Global Catalogue of Microorganisms (GCM) 10K type strain sequencing project: providing services to taxonomists for standard genome sequencing and annotation.</title>
        <authorList>
            <consortium name="The Broad Institute Genomics Platform"/>
            <consortium name="The Broad Institute Genome Sequencing Center for Infectious Disease"/>
            <person name="Wu L."/>
            <person name="Ma J."/>
        </authorList>
    </citation>
    <scope>NUCLEOTIDE SEQUENCE [LARGE SCALE GENOMIC DNA]</scope>
    <source>
        <strain evidence="6">JCM 17338</strain>
    </source>
</reference>
<dbReference type="Pfam" id="PF00107">
    <property type="entry name" value="ADH_zinc_N"/>
    <property type="match status" value="1"/>
</dbReference>
<protein>
    <submittedName>
        <fullName evidence="5">NAD(P)H-quinone oxidoreductase</fullName>
    </submittedName>
</protein>
<dbReference type="RefSeq" id="WP_344767815.1">
    <property type="nucleotide sequence ID" value="NZ_BAABAK010000015.1"/>
</dbReference>